<evidence type="ECO:0000256" key="15">
    <source>
        <dbReference type="RuleBase" id="RU000304"/>
    </source>
</evidence>
<evidence type="ECO:0000256" key="2">
    <source>
        <dbReference type="ARBA" id="ARBA00012513"/>
    </source>
</evidence>
<evidence type="ECO:0000256" key="9">
    <source>
        <dbReference type="ARBA" id="ARBA00022840"/>
    </source>
</evidence>
<evidence type="ECO:0000259" key="18">
    <source>
        <dbReference type="PROSITE" id="PS50011"/>
    </source>
</evidence>
<dbReference type="InterPro" id="IPR011009">
    <property type="entry name" value="Kinase-like_dom_sf"/>
</dbReference>
<feature type="region of interest" description="Disordered" evidence="16">
    <location>
        <begin position="52"/>
        <end position="75"/>
    </location>
</feature>
<dbReference type="PANTHER" id="PTHR47984">
    <property type="entry name" value="OS01G0323000 PROTEIN"/>
    <property type="match status" value="1"/>
</dbReference>
<dbReference type="GO" id="GO:0016020">
    <property type="term" value="C:membrane"/>
    <property type="evidence" value="ECO:0007669"/>
    <property type="project" value="UniProtKB-SubCell"/>
</dbReference>
<proteinExistence type="inferred from homology"/>
<dbReference type="EMBL" id="LR862153">
    <property type="protein sequence ID" value="CAD1835397.1"/>
    <property type="molecule type" value="Genomic_DNA"/>
</dbReference>
<comment type="similarity">
    <text evidence="15">Belongs to the protein kinase superfamily.</text>
</comment>
<protein>
    <recommendedName>
        <fullName evidence="2">non-specific serine/threonine protein kinase</fullName>
        <ecNumber evidence="2">2.7.11.1</ecNumber>
    </recommendedName>
</protein>
<keyword evidence="10 17" id="KW-1133">Transmembrane helix</keyword>
<evidence type="ECO:0000256" key="13">
    <source>
        <dbReference type="ARBA" id="ARBA00048679"/>
    </source>
</evidence>
<dbReference type="SMART" id="SM00220">
    <property type="entry name" value="S_TKc"/>
    <property type="match status" value="1"/>
</dbReference>
<keyword evidence="6 17" id="KW-0812">Transmembrane</keyword>
<dbReference type="AlphaFoldDB" id="A0A6V7PXJ1"/>
<evidence type="ECO:0000256" key="16">
    <source>
        <dbReference type="SAM" id="MobiDB-lite"/>
    </source>
</evidence>
<dbReference type="GO" id="GO:0005524">
    <property type="term" value="F:ATP binding"/>
    <property type="evidence" value="ECO:0007669"/>
    <property type="project" value="UniProtKB-UniRule"/>
</dbReference>
<feature type="region of interest" description="Disordered" evidence="16">
    <location>
        <begin position="427"/>
        <end position="452"/>
    </location>
</feature>
<keyword evidence="8" id="KW-0418">Kinase</keyword>
<dbReference type="Gene3D" id="3.30.200.20">
    <property type="entry name" value="Phosphorylase Kinase, domain 1"/>
    <property type="match status" value="1"/>
</dbReference>
<name>A0A6V7PXJ1_ANACO</name>
<evidence type="ECO:0000256" key="8">
    <source>
        <dbReference type="ARBA" id="ARBA00022777"/>
    </source>
</evidence>
<keyword evidence="5" id="KW-0808">Transferase</keyword>
<dbReference type="PROSITE" id="PS50011">
    <property type="entry name" value="PROTEIN_KINASE_DOM"/>
    <property type="match status" value="1"/>
</dbReference>
<dbReference type="FunFam" id="3.30.200.20:FF:000173">
    <property type="entry name" value="Probable serine/threonine-protein kinase At1g01540"/>
    <property type="match status" value="1"/>
</dbReference>
<dbReference type="InterPro" id="IPR017441">
    <property type="entry name" value="Protein_kinase_ATP_BS"/>
</dbReference>
<keyword evidence="7 14" id="KW-0547">Nucleotide-binding</keyword>
<organism evidence="19">
    <name type="scientific">Ananas comosus var. bracteatus</name>
    <name type="common">red pineapple</name>
    <dbReference type="NCBI Taxonomy" id="296719"/>
    <lineage>
        <taxon>Eukaryota</taxon>
        <taxon>Viridiplantae</taxon>
        <taxon>Streptophyta</taxon>
        <taxon>Embryophyta</taxon>
        <taxon>Tracheophyta</taxon>
        <taxon>Spermatophyta</taxon>
        <taxon>Magnoliopsida</taxon>
        <taxon>Liliopsida</taxon>
        <taxon>Poales</taxon>
        <taxon>Bromeliaceae</taxon>
        <taxon>Bromelioideae</taxon>
        <taxon>Ananas</taxon>
    </lineage>
</organism>
<comment type="catalytic activity">
    <reaction evidence="13">
        <text>L-seryl-[protein] + ATP = O-phospho-L-seryl-[protein] + ADP + H(+)</text>
        <dbReference type="Rhea" id="RHEA:17989"/>
        <dbReference type="Rhea" id="RHEA-COMP:9863"/>
        <dbReference type="Rhea" id="RHEA-COMP:11604"/>
        <dbReference type="ChEBI" id="CHEBI:15378"/>
        <dbReference type="ChEBI" id="CHEBI:29999"/>
        <dbReference type="ChEBI" id="CHEBI:30616"/>
        <dbReference type="ChEBI" id="CHEBI:83421"/>
        <dbReference type="ChEBI" id="CHEBI:456216"/>
        <dbReference type="EC" id="2.7.11.1"/>
    </reaction>
</comment>
<dbReference type="InterPro" id="IPR001245">
    <property type="entry name" value="Ser-Thr/Tyr_kinase_cat_dom"/>
</dbReference>
<evidence type="ECO:0000313" key="19">
    <source>
        <dbReference type="EMBL" id="CAD1835397.1"/>
    </source>
</evidence>
<evidence type="ECO:0000256" key="17">
    <source>
        <dbReference type="SAM" id="Phobius"/>
    </source>
</evidence>
<evidence type="ECO:0000256" key="4">
    <source>
        <dbReference type="ARBA" id="ARBA00022553"/>
    </source>
</evidence>
<evidence type="ECO:0000256" key="3">
    <source>
        <dbReference type="ARBA" id="ARBA00022527"/>
    </source>
</evidence>
<dbReference type="InterPro" id="IPR052232">
    <property type="entry name" value="RLK_Ser/Thr-Kinase"/>
</dbReference>
<dbReference type="PROSITE" id="PS00108">
    <property type="entry name" value="PROTEIN_KINASE_ST"/>
    <property type="match status" value="1"/>
</dbReference>
<dbReference type="InterPro" id="IPR000719">
    <property type="entry name" value="Prot_kinase_dom"/>
</dbReference>
<dbReference type="GO" id="GO:0004674">
    <property type="term" value="F:protein serine/threonine kinase activity"/>
    <property type="evidence" value="ECO:0007669"/>
    <property type="project" value="UniProtKB-KW"/>
</dbReference>
<dbReference type="Gene3D" id="1.10.510.10">
    <property type="entry name" value="Transferase(Phosphotransferase) domain 1"/>
    <property type="match status" value="1"/>
</dbReference>
<evidence type="ECO:0000256" key="1">
    <source>
        <dbReference type="ARBA" id="ARBA00004167"/>
    </source>
</evidence>
<reference evidence="19" key="1">
    <citation type="submission" date="2020-07" db="EMBL/GenBank/DDBJ databases">
        <authorList>
            <person name="Lin J."/>
        </authorList>
    </citation>
    <scope>NUCLEOTIDE SEQUENCE</scope>
</reference>
<dbReference type="PROSITE" id="PS00107">
    <property type="entry name" value="PROTEIN_KINASE_ATP"/>
    <property type="match status" value="1"/>
</dbReference>
<feature type="transmembrane region" description="Helical" evidence="17">
    <location>
        <begin position="20"/>
        <end position="47"/>
    </location>
</feature>
<gene>
    <name evidence="19" type="ORF">CB5_LOCUS18608</name>
</gene>
<evidence type="ECO:0000256" key="5">
    <source>
        <dbReference type="ARBA" id="ARBA00022679"/>
    </source>
</evidence>
<comment type="catalytic activity">
    <reaction evidence="12">
        <text>L-threonyl-[protein] + ATP = O-phospho-L-threonyl-[protein] + ADP + H(+)</text>
        <dbReference type="Rhea" id="RHEA:46608"/>
        <dbReference type="Rhea" id="RHEA-COMP:11060"/>
        <dbReference type="Rhea" id="RHEA-COMP:11605"/>
        <dbReference type="ChEBI" id="CHEBI:15378"/>
        <dbReference type="ChEBI" id="CHEBI:30013"/>
        <dbReference type="ChEBI" id="CHEBI:30616"/>
        <dbReference type="ChEBI" id="CHEBI:61977"/>
        <dbReference type="ChEBI" id="CHEBI:456216"/>
        <dbReference type="EC" id="2.7.11.1"/>
    </reaction>
</comment>
<dbReference type="InterPro" id="IPR008271">
    <property type="entry name" value="Ser/Thr_kinase_AS"/>
</dbReference>
<sequence>MAFWDAGFVNHWLSKRTSIFGLRLWVVVGVGVGAAIVLVLFLLSLCLTSRRRSPRSRSSSSSSSSKPLKLHLRDPTPPVSKEIPEIVHHHHHHHPAAAAAVAPPPPAAEVRVDIGKAEHRVVSHLGWGHWYTLRELEEATGGLAEENVIGEGGYGIVYRGVFADNTTVAVKNLLNNRGQAEKEFRVEVEAIGRVRHKNLVRLLGYCVEGAYRMLVYEYVDNGNLDQWLHGDVGEVSPLTWDVRMNIILGTAKGLAYLHEGLEPKVVHRDVKSSNILLDRQWNPKVSDFGLAKLLCSERSYVTTRVMGTFGYVAPEYASTGMLNERSDVYSFGVLIMEIISGRSPVDYTRPPGEVNLVEWLKTMVAERKAEQVVDPKLPEKPSPKALKRALLVALRCVDPDGRKRPKMGHVIHMLEMDDLLFRDDRKVGREASSQTSDTYSRKDEGGFSRRER</sequence>
<dbReference type="Pfam" id="PF07714">
    <property type="entry name" value="PK_Tyr_Ser-Thr"/>
    <property type="match status" value="1"/>
</dbReference>
<dbReference type="PANTHER" id="PTHR47984:SF22">
    <property type="entry name" value="OS03G0125600 PROTEIN"/>
    <property type="match status" value="1"/>
</dbReference>
<keyword evidence="4" id="KW-0597">Phosphoprotein</keyword>
<dbReference type="FunFam" id="1.10.510.10:FF:000035">
    <property type="entry name" value="Putative receptor-like serine/threonine-protein kinase"/>
    <property type="match status" value="1"/>
</dbReference>
<accession>A0A6V7PXJ1</accession>
<evidence type="ECO:0000256" key="7">
    <source>
        <dbReference type="ARBA" id="ARBA00022741"/>
    </source>
</evidence>
<dbReference type="CDD" id="cd14066">
    <property type="entry name" value="STKc_IRAK"/>
    <property type="match status" value="1"/>
</dbReference>
<keyword evidence="3 15" id="KW-0723">Serine/threonine-protein kinase</keyword>
<feature type="binding site" evidence="14">
    <location>
        <position position="171"/>
    </location>
    <ligand>
        <name>ATP</name>
        <dbReference type="ChEBI" id="CHEBI:30616"/>
    </ligand>
</feature>
<evidence type="ECO:0000256" key="11">
    <source>
        <dbReference type="ARBA" id="ARBA00023136"/>
    </source>
</evidence>
<evidence type="ECO:0000256" key="10">
    <source>
        <dbReference type="ARBA" id="ARBA00022989"/>
    </source>
</evidence>
<feature type="domain" description="Protein kinase" evidence="18">
    <location>
        <begin position="143"/>
        <end position="420"/>
    </location>
</feature>
<dbReference type="EC" id="2.7.11.1" evidence="2"/>
<feature type="compositionally biased region" description="Low complexity" evidence="16">
    <location>
        <begin position="56"/>
        <end position="67"/>
    </location>
</feature>
<comment type="subcellular location">
    <subcellularLocation>
        <location evidence="1">Membrane</location>
        <topology evidence="1">Single-pass membrane protein</topology>
    </subcellularLocation>
</comment>
<evidence type="ECO:0000256" key="6">
    <source>
        <dbReference type="ARBA" id="ARBA00022692"/>
    </source>
</evidence>
<dbReference type="SUPFAM" id="SSF56112">
    <property type="entry name" value="Protein kinase-like (PK-like)"/>
    <property type="match status" value="1"/>
</dbReference>
<keyword evidence="9 14" id="KW-0067">ATP-binding</keyword>
<feature type="compositionally biased region" description="Basic and acidic residues" evidence="16">
    <location>
        <begin position="439"/>
        <end position="452"/>
    </location>
</feature>
<evidence type="ECO:0000256" key="14">
    <source>
        <dbReference type="PROSITE-ProRule" id="PRU10141"/>
    </source>
</evidence>
<evidence type="ECO:0000256" key="12">
    <source>
        <dbReference type="ARBA" id="ARBA00047899"/>
    </source>
</evidence>
<keyword evidence="11 17" id="KW-0472">Membrane</keyword>